<dbReference type="PROSITE" id="PS51186">
    <property type="entry name" value="GNAT"/>
    <property type="match status" value="1"/>
</dbReference>
<dbReference type="InterPro" id="IPR000182">
    <property type="entry name" value="GNAT_dom"/>
</dbReference>
<evidence type="ECO:0000259" key="1">
    <source>
        <dbReference type="PROSITE" id="PS51186"/>
    </source>
</evidence>
<evidence type="ECO:0000313" key="2">
    <source>
        <dbReference type="EMBL" id="TWT50844.1"/>
    </source>
</evidence>
<comment type="caution">
    <text evidence="2">The sequence shown here is derived from an EMBL/GenBank/DDBJ whole genome shotgun (WGS) entry which is preliminary data.</text>
</comment>
<reference evidence="2 3" key="1">
    <citation type="submission" date="2019-02" db="EMBL/GenBank/DDBJ databases">
        <title>Deep-cultivation of Planctomycetes and their phenomic and genomic characterization uncovers novel biology.</title>
        <authorList>
            <person name="Wiegand S."/>
            <person name="Jogler M."/>
            <person name="Boedeker C."/>
            <person name="Pinto D."/>
            <person name="Vollmers J."/>
            <person name="Rivas-Marin E."/>
            <person name="Kohn T."/>
            <person name="Peeters S.H."/>
            <person name="Heuer A."/>
            <person name="Rast P."/>
            <person name="Oberbeckmann S."/>
            <person name="Bunk B."/>
            <person name="Jeske O."/>
            <person name="Meyerdierks A."/>
            <person name="Storesund J.E."/>
            <person name="Kallscheuer N."/>
            <person name="Luecker S."/>
            <person name="Lage O.M."/>
            <person name="Pohl T."/>
            <person name="Merkel B.J."/>
            <person name="Hornburger P."/>
            <person name="Mueller R.-W."/>
            <person name="Bruemmer F."/>
            <person name="Labrenz M."/>
            <person name="Spormann A.M."/>
            <person name="Op Den Camp H."/>
            <person name="Overmann J."/>
            <person name="Amann R."/>
            <person name="Jetten M.S.M."/>
            <person name="Mascher T."/>
            <person name="Medema M.H."/>
            <person name="Devos D.P."/>
            <person name="Kaster A.-K."/>
            <person name="Ovreas L."/>
            <person name="Rohde M."/>
            <person name="Galperin M.Y."/>
            <person name="Jogler C."/>
        </authorList>
    </citation>
    <scope>NUCLEOTIDE SEQUENCE [LARGE SCALE GENOMIC DNA]</scope>
    <source>
        <strain evidence="2 3">Pla22</strain>
    </source>
</reference>
<dbReference type="GO" id="GO:0016747">
    <property type="term" value="F:acyltransferase activity, transferring groups other than amino-acyl groups"/>
    <property type="evidence" value="ECO:0007669"/>
    <property type="project" value="InterPro"/>
</dbReference>
<dbReference type="OrthoDB" id="9800797at2"/>
<feature type="domain" description="N-acetyltransferase" evidence="1">
    <location>
        <begin position="4"/>
        <end position="153"/>
    </location>
</feature>
<keyword evidence="3" id="KW-1185">Reference proteome</keyword>
<evidence type="ECO:0000313" key="3">
    <source>
        <dbReference type="Proteomes" id="UP000316598"/>
    </source>
</evidence>
<protein>
    <submittedName>
        <fullName evidence="2">Putative acetyltransferase</fullName>
    </submittedName>
</protein>
<organism evidence="2 3">
    <name type="scientific">Rubripirellula amarantea</name>
    <dbReference type="NCBI Taxonomy" id="2527999"/>
    <lineage>
        <taxon>Bacteria</taxon>
        <taxon>Pseudomonadati</taxon>
        <taxon>Planctomycetota</taxon>
        <taxon>Planctomycetia</taxon>
        <taxon>Pirellulales</taxon>
        <taxon>Pirellulaceae</taxon>
        <taxon>Rubripirellula</taxon>
    </lineage>
</organism>
<dbReference type="AlphaFoldDB" id="A0A5C5WJ34"/>
<dbReference type="SUPFAM" id="SSF55729">
    <property type="entry name" value="Acyl-CoA N-acyltransferases (Nat)"/>
    <property type="match status" value="1"/>
</dbReference>
<keyword evidence="2" id="KW-0808">Transferase</keyword>
<dbReference type="InterPro" id="IPR016181">
    <property type="entry name" value="Acyl_CoA_acyltransferase"/>
</dbReference>
<dbReference type="Gene3D" id="3.40.630.30">
    <property type="match status" value="1"/>
</dbReference>
<dbReference type="EMBL" id="SJPI01000002">
    <property type="protein sequence ID" value="TWT50844.1"/>
    <property type="molecule type" value="Genomic_DNA"/>
</dbReference>
<name>A0A5C5WJ34_9BACT</name>
<dbReference type="CDD" id="cd04301">
    <property type="entry name" value="NAT_SF"/>
    <property type="match status" value="1"/>
</dbReference>
<dbReference type="Pfam" id="PF13508">
    <property type="entry name" value="Acetyltransf_7"/>
    <property type="match status" value="1"/>
</dbReference>
<sequence>MTTLRFRPARPDEANELTRIATASKRTWGYDEEQMSLWIPGFTFTPDNIATRTVSVAQISGDTVAVSSLCIADTQCQLDEFWVHPSSIGTGIGRQLLEYTLALASRAGFDFVTVVSDPNAEGFYLRFGGTRIGLRESLPKGRNLPVLKVPTQPNLA</sequence>
<proteinExistence type="predicted"/>
<gene>
    <name evidence="2" type="ORF">Pla22_35870</name>
</gene>
<dbReference type="RefSeq" id="WP_146516001.1">
    <property type="nucleotide sequence ID" value="NZ_SJPI01000002.1"/>
</dbReference>
<accession>A0A5C5WJ34</accession>
<dbReference type="Proteomes" id="UP000316598">
    <property type="component" value="Unassembled WGS sequence"/>
</dbReference>